<dbReference type="AlphaFoldDB" id="A0AA38XIW4"/>
<protein>
    <submittedName>
        <fullName evidence="1">Uncharacterized protein</fullName>
    </submittedName>
</protein>
<accession>A0AA38XIW4</accession>
<dbReference type="EMBL" id="JAPDRK010000003">
    <property type="protein sequence ID" value="KAJ9614320.1"/>
    <property type="molecule type" value="Genomic_DNA"/>
</dbReference>
<name>A0AA38XIW4_9EURO</name>
<reference evidence="1" key="1">
    <citation type="submission" date="2022-10" db="EMBL/GenBank/DDBJ databases">
        <title>Culturing micro-colonial fungi from biological soil crusts in the Mojave desert and describing Neophaeococcomyces mojavensis, and introducing the new genera and species Taxawa tesnikishii.</title>
        <authorList>
            <person name="Kurbessoian T."/>
            <person name="Stajich J.E."/>
        </authorList>
    </citation>
    <scope>NUCLEOTIDE SEQUENCE</scope>
    <source>
        <strain evidence="1">TK_41</strain>
    </source>
</reference>
<keyword evidence="2" id="KW-1185">Reference proteome</keyword>
<evidence type="ECO:0000313" key="1">
    <source>
        <dbReference type="EMBL" id="KAJ9614320.1"/>
    </source>
</evidence>
<gene>
    <name evidence="1" type="ORF">H2200_002456</name>
</gene>
<proteinExistence type="predicted"/>
<evidence type="ECO:0000313" key="2">
    <source>
        <dbReference type="Proteomes" id="UP001172673"/>
    </source>
</evidence>
<sequence>MSTNKISTPTPKMHLTSQADVSAMDSARPIARSPTLPTEPSSFMTLPAEIRLKIYALLFPELVMSTSLYNIHAGHGIYGIYGRYSPPSITPRLDIRLVCKEFFVQLNPLIVAAPVVICGSPSELRLPRRLLHTELYSRVHEVRLQQWQFACLSNRYHYFSTQWFFDLPNLRSVYVEPRGYELEFPIKLLSFIVQWLRDEHENHLPSIPLPDFIHSSTGIKREEAARTEEYINHRNVTLRGEYRFRVEARSSSRPQWETVLSEGFRTIVVWDKHSLRMEQLPDLREKSWWKEMWSAEESLDEGPRLTFSLKAYNETADI</sequence>
<comment type="caution">
    <text evidence="1">The sequence shown here is derived from an EMBL/GenBank/DDBJ whole genome shotgun (WGS) entry which is preliminary data.</text>
</comment>
<organism evidence="1 2">
    <name type="scientific">Cladophialophora chaetospira</name>
    <dbReference type="NCBI Taxonomy" id="386627"/>
    <lineage>
        <taxon>Eukaryota</taxon>
        <taxon>Fungi</taxon>
        <taxon>Dikarya</taxon>
        <taxon>Ascomycota</taxon>
        <taxon>Pezizomycotina</taxon>
        <taxon>Eurotiomycetes</taxon>
        <taxon>Chaetothyriomycetidae</taxon>
        <taxon>Chaetothyriales</taxon>
        <taxon>Herpotrichiellaceae</taxon>
        <taxon>Cladophialophora</taxon>
    </lineage>
</organism>
<dbReference type="Proteomes" id="UP001172673">
    <property type="component" value="Unassembled WGS sequence"/>
</dbReference>